<dbReference type="InterPro" id="IPR022742">
    <property type="entry name" value="Hydrolase_4"/>
</dbReference>
<feature type="transmembrane region" description="Helical" evidence="1">
    <location>
        <begin position="65"/>
        <end position="83"/>
    </location>
</feature>
<dbReference type="STRING" id="561177.ANHYDRO_02085"/>
<comment type="caution">
    <text evidence="3">The sequence shown here is derived from an EMBL/GenBank/DDBJ whole genome shotgun (WGS) entry which is preliminary data.</text>
</comment>
<evidence type="ECO:0000256" key="1">
    <source>
        <dbReference type="SAM" id="Phobius"/>
    </source>
</evidence>
<dbReference type="EMBL" id="ABXA01000049">
    <property type="protein sequence ID" value="EEB35121.1"/>
    <property type="molecule type" value="Genomic_DNA"/>
</dbReference>
<dbReference type="RefSeq" id="WP_004815935.1">
    <property type="nucleotide sequence ID" value="NZ_ABXA01000049.1"/>
</dbReference>
<sequence length="214" mass="24771">MQNDKVKILFLHGLGQNKESFDKTIENINFKDIENIDLIPNYSKDLTFFDIADMLENKIKDIKKTVIICGISLGAILAMELYFRNPEKIAGLILIAPQYKMPKIIINFQNFIFKIMPEKFFKKTKISKNNMISIASSIKNLDYRKKIKKISTDVFIICGKKDRANLKASKSLNKLIPNSNLFLIPNSRHEVNIDAPKELSYIINLSYVNFQKKY</sequence>
<feature type="domain" description="Serine aminopeptidase S33" evidence="2">
    <location>
        <begin position="50"/>
        <end position="133"/>
    </location>
</feature>
<protein>
    <recommendedName>
        <fullName evidence="2">Serine aminopeptidase S33 domain-containing protein</fullName>
    </recommendedName>
</protein>
<accession>B6WBV2</accession>
<reference evidence="3 4" key="1">
    <citation type="submission" date="2008-09" db="EMBL/GenBank/DDBJ databases">
        <authorList>
            <person name="Fulton L."/>
            <person name="Clifton S."/>
            <person name="Fulton B."/>
            <person name="Xu J."/>
            <person name="Minx P."/>
            <person name="Pepin K.H."/>
            <person name="Johnson M."/>
            <person name="Thiruvilangam P."/>
            <person name="Bhonagiri V."/>
            <person name="Nash W.E."/>
            <person name="Mardis E.R."/>
            <person name="Wilson R.K."/>
        </authorList>
    </citation>
    <scope>NUCLEOTIDE SEQUENCE [LARGE SCALE GENOMIC DNA]</scope>
    <source>
        <strain evidence="3 4">DSM 7454</strain>
    </source>
</reference>
<dbReference type="eggNOG" id="COG2267">
    <property type="taxonomic scope" value="Bacteria"/>
</dbReference>
<dbReference type="Pfam" id="PF12146">
    <property type="entry name" value="Hydrolase_4"/>
    <property type="match status" value="1"/>
</dbReference>
<reference evidence="3 4" key="2">
    <citation type="submission" date="2008-10" db="EMBL/GenBank/DDBJ databases">
        <title>Draft genome sequence of Anaerococcus hydrogenalis (DSM 7454).</title>
        <authorList>
            <person name="Sudarsanam P."/>
            <person name="Ley R."/>
            <person name="Guruge J."/>
            <person name="Turnbaugh P.J."/>
            <person name="Mahowald M."/>
            <person name="Liep D."/>
            <person name="Gordon J."/>
        </authorList>
    </citation>
    <scope>NUCLEOTIDE SEQUENCE [LARGE SCALE GENOMIC DNA]</scope>
    <source>
        <strain evidence="3 4">DSM 7454</strain>
    </source>
</reference>
<organism evidence="3 4">
    <name type="scientific">Anaerococcus hydrogenalis DSM 7454</name>
    <dbReference type="NCBI Taxonomy" id="561177"/>
    <lineage>
        <taxon>Bacteria</taxon>
        <taxon>Bacillati</taxon>
        <taxon>Bacillota</taxon>
        <taxon>Tissierellia</taxon>
        <taxon>Tissierellales</taxon>
        <taxon>Peptoniphilaceae</taxon>
        <taxon>Anaerococcus</taxon>
    </lineage>
</organism>
<keyword evidence="1" id="KW-1133">Transmembrane helix</keyword>
<evidence type="ECO:0000313" key="4">
    <source>
        <dbReference type="Proteomes" id="UP000005451"/>
    </source>
</evidence>
<keyword evidence="1" id="KW-0472">Membrane</keyword>
<evidence type="ECO:0000313" key="3">
    <source>
        <dbReference type="EMBL" id="EEB35121.1"/>
    </source>
</evidence>
<evidence type="ECO:0000259" key="2">
    <source>
        <dbReference type="Pfam" id="PF12146"/>
    </source>
</evidence>
<gene>
    <name evidence="3" type="ORF">ANHYDRO_02085</name>
</gene>
<keyword evidence="1" id="KW-0812">Transmembrane</keyword>
<dbReference type="SUPFAM" id="SSF53474">
    <property type="entry name" value="alpha/beta-Hydrolases"/>
    <property type="match status" value="1"/>
</dbReference>
<dbReference type="AlphaFoldDB" id="B6WBV2"/>
<name>B6WBV2_9FIRM</name>
<dbReference type="Proteomes" id="UP000005451">
    <property type="component" value="Unassembled WGS sequence"/>
</dbReference>
<dbReference type="InterPro" id="IPR029058">
    <property type="entry name" value="AB_hydrolase_fold"/>
</dbReference>
<dbReference type="InterPro" id="IPR050266">
    <property type="entry name" value="AB_hydrolase_sf"/>
</dbReference>
<dbReference type="Gene3D" id="3.40.50.1820">
    <property type="entry name" value="alpha/beta hydrolase"/>
    <property type="match status" value="1"/>
</dbReference>
<proteinExistence type="predicted"/>
<dbReference type="PANTHER" id="PTHR43798">
    <property type="entry name" value="MONOACYLGLYCEROL LIPASE"/>
    <property type="match status" value="1"/>
</dbReference>